<sequence>MSGRWLLTSPSGLQWLLSTVSRVSAGSVVFEGIQGSLSSMRINLIRFTSSDLHLTLQGTELAWQPDKLLSGKLLINLLSAQDVEVRSFPSSTSTSASLPESLRLPLSVHIHKLSVVALRVLTKENDTPDFSATEFSVRLESDGQRHHLSDLVVNLEFGTFKASAQINGDRPFDLSAQANLISAMDSAGAESSKIDLHTRITGNLEQVNLKINGSSAGVNADADMQLLPYDLFPVSVLRLSITGFNPNIFLPQAPDADLALHAELHKNTSGQLAGKMGVKNKTVASLDRGGLPLLEAHSQAILSTESLELNDLFIRFVDNGVVSGNFSWQIKESSGWVDLAVKQLNPRSLDTRLRSAHINGSIKLIGDARTQQGIIALKDSAFNLDAKISHSADVLMLEKLDLSRNRSLLTGKGKLDLNNPQRFEFKGGVKHFNLSDFLQLPSSDLNATINLTGNLTPRISGLVNFEIENSKLEKQPVAGNGRIAFNDLKQVKGMLELSIGSNHVHALGGFGRPGESMQLDIVAPALSQIGFDLNGALNARARLSGSFVSPKIGFEINGKDLSLPGKHQLTSLIASGNFNDQIIVVKIEADDYQTENETHLQHLNIDVTGTQSAHTLAASAQINDDFAIELNATGELANPTQTHSVLRWIGKISQFSATGPLPFRLLMPTSLELSAEYVSLGVSKFALAGGQAHIKMAQWTPDKWFSQGDFTGIALNAKNDSTKKQKVLHLGGNWDITSAMHLTSNLQIVREKGDWVLPGETPLSLGLQVLQLSANATNGKLSGELLLEGERIGKTKANITLPLTQSNTGWTIAPDALLNGQILMNVDDIAWIGNILDDNISSSGQFSLQAGINGTFGKPGIQGRISGENLALALLDQGVRLEQGRLAADFDQSSLRIDKLNFTAPIESPPRDRLLSRLKLAKKTGSLTISGVIGLSGNDSNMKIELDHLPLARQSNYWIIVSGNGHARFNKKMLDIGGEMIADAGLLAEPPTGRPQLADDILIGKEPESTPDKSLLNLNVMLDLGKQFYIRASGLEGRLAGQLRLQNDAKRGLSAKGSIATHKAIFEAYGQRLKVKRGIVNFYGPLDNPGLNVLAVREKLPVEAGIEVIGTVRRPRIRLISTPNVPDSEKLSWIVLGRPPHAGGVDTSLLLTAASSILSGQPGGGITDQISQALGVDEISVRQTGNGNPLTHQIGTIGKRLSSRAYISYERSLTAATVGATKLTYSLTPRISIVTQAGVDSAIDIFYTLQFD</sequence>
<dbReference type="RefSeq" id="WP_177183560.1">
    <property type="nucleotide sequence ID" value="NZ_FSRO01000001.1"/>
</dbReference>
<organism evidence="6 7">
    <name type="scientific">Nitrosomonas cryotolerans ATCC 49181</name>
    <dbReference type="NCBI Taxonomy" id="1131553"/>
    <lineage>
        <taxon>Bacteria</taxon>
        <taxon>Pseudomonadati</taxon>
        <taxon>Pseudomonadota</taxon>
        <taxon>Betaproteobacteria</taxon>
        <taxon>Nitrosomonadales</taxon>
        <taxon>Nitrosomonadaceae</taxon>
        <taxon>Nitrosomonas</taxon>
    </lineage>
</organism>
<protein>
    <submittedName>
        <fullName evidence="6">Autotransporter secretion inner membrane protein TamB</fullName>
    </submittedName>
</protein>
<evidence type="ECO:0000259" key="5">
    <source>
        <dbReference type="Pfam" id="PF04357"/>
    </source>
</evidence>
<dbReference type="GO" id="GO:0005886">
    <property type="term" value="C:plasma membrane"/>
    <property type="evidence" value="ECO:0007669"/>
    <property type="project" value="InterPro"/>
</dbReference>
<dbReference type="GO" id="GO:0009306">
    <property type="term" value="P:protein secretion"/>
    <property type="evidence" value="ECO:0007669"/>
    <property type="project" value="InterPro"/>
</dbReference>
<reference evidence="6 7" key="1">
    <citation type="submission" date="2016-12" db="EMBL/GenBank/DDBJ databases">
        <authorList>
            <person name="Song W.-J."/>
            <person name="Kurnit D.M."/>
        </authorList>
    </citation>
    <scope>NUCLEOTIDE SEQUENCE [LARGE SCALE GENOMIC DNA]</scope>
    <source>
        <strain evidence="6 7">ATCC 49181</strain>
    </source>
</reference>
<evidence type="ECO:0000256" key="4">
    <source>
        <dbReference type="ARBA" id="ARBA00023136"/>
    </source>
</evidence>
<dbReference type="AlphaFoldDB" id="A0A1N6IN37"/>
<dbReference type="STRING" id="44575.SAMN05216419_1001129"/>
<evidence type="ECO:0000313" key="7">
    <source>
        <dbReference type="Proteomes" id="UP000185062"/>
    </source>
</evidence>
<keyword evidence="2" id="KW-0812">Transmembrane</keyword>
<keyword evidence="7" id="KW-1185">Reference proteome</keyword>
<gene>
    <name evidence="6" type="ORF">SAMN02743940_1937</name>
</gene>
<keyword evidence="4" id="KW-0472">Membrane</keyword>
<keyword evidence="3" id="KW-1133">Transmembrane helix</keyword>
<evidence type="ECO:0000256" key="2">
    <source>
        <dbReference type="ARBA" id="ARBA00022692"/>
    </source>
</evidence>
<dbReference type="Proteomes" id="UP000185062">
    <property type="component" value="Unassembled WGS sequence"/>
</dbReference>
<dbReference type="EMBL" id="FSRO01000001">
    <property type="protein sequence ID" value="SIO33459.1"/>
    <property type="molecule type" value="Genomic_DNA"/>
</dbReference>
<dbReference type="eggNOG" id="COG2911">
    <property type="taxonomic scope" value="Bacteria"/>
</dbReference>
<feature type="domain" description="Translocation and assembly module TamB C-terminal" evidence="5">
    <location>
        <begin position="922"/>
        <end position="1251"/>
    </location>
</feature>
<evidence type="ECO:0000313" key="6">
    <source>
        <dbReference type="EMBL" id="SIO33459.1"/>
    </source>
</evidence>
<name>A0A1N6IN37_9PROT</name>
<dbReference type="Pfam" id="PF04357">
    <property type="entry name" value="TamB"/>
    <property type="match status" value="1"/>
</dbReference>
<evidence type="ECO:0000256" key="3">
    <source>
        <dbReference type="ARBA" id="ARBA00022989"/>
    </source>
</evidence>
<evidence type="ECO:0000256" key="1">
    <source>
        <dbReference type="ARBA" id="ARBA00004167"/>
    </source>
</evidence>
<comment type="subcellular location">
    <subcellularLocation>
        <location evidence="1">Membrane</location>
        <topology evidence="1">Single-pass membrane protein</topology>
    </subcellularLocation>
</comment>
<dbReference type="PANTHER" id="PTHR36985:SF1">
    <property type="entry name" value="TRANSLOCATION AND ASSEMBLY MODULE SUBUNIT TAMB"/>
    <property type="match status" value="1"/>
</dbReference>
<proteinExistence type="predicted"/>
<accession>A0A1N6IN37</accession>
<dbReference type="PANTHER" id="PTHR36985">
    <property type="entry name" value="TRANSLOCATION AND ASSEMBLY MODULE SUBUNIT TAMB"/>
    <property type="match status" value="1"/>
</dbReference>
<dbReference type="InterPro" id="IPR007452">
    <property type="entry name" value="TamB_C"/>
</dbReference>